<evidence type="ECO:0000313" key="2">
    <source>
        <dbReference type="EMBL" id="KZT65049.1"/>
    </source>
</evidence>
<feature type="transmembrane region" description="Helical" evidence="1">
    <location>
        <begin position="207"/>
        <end position="224"/>
    </location>
</feature>
<proteinExistence type="predicted"/>
<gene>
    <name evidence="2" type="ORF">DAEQUDRAFT_740914</name>
</gene>
<keyword evidence="1" id="KW-1133">Transmembrane helix</keyword>
<organism evidence="2 3">
    <name type="scientific">Daedalea quercina L-15889</name>
    <dbReference type="NCBI Taxonomy" id="1314783"/>
    <lineage>
        <taxon>Eukaryota</taxon>
        <taxon>Fungi</taxon>
        <taxon>Dikarya</taxon>
        <taxon>Basidiomycota</taxon>
        <taxon>Agaricomycotina</taxon>
        <taxon>Agaricomycetes</taxon>
        <taxon>Polyporales</taxon>
        <taxon>Fomitopsis</taxon>
    </lineage>
</organism>
<protein>
    <submittedName>
        <fullName evidence="2">Uncharacterized protein</fullName>
    </submittedName>
</protein>
<evidence type="ECO:0000313" key="3">
    <source>
        <dbReference type="Proteomes" id="UP000076727"/>
    </source>
</evidence>
<dbReference type="OrthoDB" id="3052633at2759"/>
<accession>A0A165LZK3</accession>
<dbReference type="AlphaFoldDB" id="A0A165LZK3"/>
<feature type="transmembrane region" description="Helical" evidence="1">
    <location>
        <begin position="46"/>
        <end position="68"/>
    </location>
</feature>
<keyword evidence="1" id="KW-0812">Transmembrane</keyword>
<dbReference type="EMBL" id="KV429113">
    <property type="protein sequence ID" value="KZT65049.1"/>
    <property type="molecule type" value="Genomic_DNA"/>
</dbReference>
<reference evidence="2 3" key="1">
    <citation type="journal article" date="2016" name="Mol. Biol. Evol.">
        <title>Comparative Genomics of Early-Diverging Mushroom-Forming Fungi Provides Insights into the Origins of Lignocellulose Decay Capabilities.</title>
        <authorList>
            <person name="Nagy L.G."/>
            <person name="Riley R."/>
            <person name="Tritt A."/>
            <person name="Adam C."/>
            <person name="Daum C."/>
            <person name="Floudas D."/>
            <person name="Sun H."/>
            <person name="Yadav J.S."/>
            <person name="Pangilinan J."/>
            <person name="Larsson K.H."/>
            <person name="Matsuura K."/>
            <person name="Barry K."/>
            <person name="Labutti K."/>
            <person name="Kuo R."/>
            <person name="Ohm R.A."/>
            <person name="Bhattacharya S.S."/>
            <person name="Shirouzu T."/>
            <person name="Yoshinaga Y."/>
            <person name="Martin F.M."/>
            <person name="Grigoriev I.V."/>
            <person name="Hibbett D.S."/>
        </authorList>
    </citation>
    <scope>NUCLEOTIDE SEQUENCE [LARGE SCALE GENOMIC DNA]</scope>
    <source>
        <strain evidence="2 3">L-15889</strain>
    </source>
</reference>
<keyword evidence="1" id="KW-0472">Membrane</keyword>
<name>A0A165LZK3_9APHY</name>
<sequence>MSSTFVQEVNLYLRSARIANYCLATAFTLGQEIDYIWRSRSSTASALYILLQIVTVFFFVLNIISQFFTLDCNVYCFLRGFYDREKAYPEEIATYVSNALFNVTVSVISSLRVYALNPRDMITPAMVLILSLGPAANEVATSTTADVIVLLVTWRKTYHTIRLARQERISAPLSALLLRDGTIYFGLITIIDILGIVFYTTEVFGGFSYFAYSFTSIILTRFFLNLRKASLGNEDTQASQSPWSESGTHLSRGAGSLGGSIAFVVGENGGPEQDSEADMCDGDDVLAEQYVVNDSESYGINEEARNSSPNR</sequence>
<evidence type="ECO:0000256" key="1">
    <source>
        <dbReference type="SAM" id="Phobius"/>
    </source>
</evidence>
<feature type="transmembrane region" description="Helical" evidence="1">
    <location>
        <begin position="183"/>
        <end position="201"/>
    </location>
</feature>
<dbReference type="Proteomes" id="UP000076727">
    <property type="component" value="Unassembled WGS sequence"/>
</dbReference>
<keyword evidence="3" id="KW-1185">Reference proteome</keyword>
<feature type="transmembrane region" description="Helical" evidence="1">
    <location>
        <begin position="92"/>
        <end position="114"/>
    </location>
</feature>